<reference evidence="2 3" key="1">
    <citation type="submission" date="2021-04" db="EMBL/GenBank/DDBJ databases">
        <authorList>
            <person name="Rodrigo-Torres L."/>
            <person name="Arahal R. D."/>
            <person name="Lucena T."/>
        </authorList>
    </citation>
    <scope>NUCLEOTIDE SEQUENCE [LARGE SCALE GENOMIC DNA]</scope>
    <source>
        <strain evidence="2 3">CECT 30171</strain>
    </source>
</reference>
<accession>A0ABM8UGR3</accession>
<evidence type="ECO:0000313" key="2">
    <source>
        <dbReference type="EMBL" id="CAG4975329.1"/>
    </source>
</evidence>
<name>A0ABM8UGR3_9GAMM</name>
<feature type="compositionally biased region" description="Acidic residues" evidence="1">
    <location>
        <begin position="45"/>
        <end position="56"/>
    </location>
</feature>
<dbReference type="EMBL" id="OU015430">
    <property type="protein sequence ID" value="CAG4975329.1"/>
    <property type="molecule type" value="Genomic_DNA"/>
</dbReference>
<keyword evidence="3" id="KW-1185">Reference proteome</keyword>
<dbReference type="Proteomes" id="UP000680116">
    <property type="component" value="Chromosome"/>
</dbReference>
<dbReference type="RefSeq" id="WP_215218445.1">
    <property type="nucleotide sequence ID" value="NZ_OU015430.1"/>
</dbReference>
<proteinExistence type="predicted"/>
<organism evidence="2 3">
    <name type="scientific">Novilysobacter luteus</name>
    <dbReference type="NCBI Taxonomy" id="2822368"/>
    <lineage>
        <taxon>Bacteria</taxon>
        <taxon>Pseudomonadati</taxon>
        <taxon>Pseudomonadota</taxon>
        <taxon>Gammaproteobacteria</taxon>
        <taxon>Lysobacterales</taxon>
        <taxon>Lysobacteraceae</taxon>
        <taxon>Novilysobacter</taxon>
    </lineage>
</organism>
<evidence type="ECO:0000313" key="3">
    <source>
        <dbReference type="Proteomes" id="UP000680116"/>
    </source>
</evidence>
<sequence>MGDQHERDPSIPATPERTGNRQDPVPGAPPAEPAQKAGMDREVGDLEDPNAVEDDGALPGRMGGGLAGG</sequence>
<protein>
    <submittedName>
        <fullName evidence="2">Uncharacterized protein</fullName>
    </submittedName>
</protein>
<feature type="region of interest" description="Disordered" evidence="1">
    <location>
        <begin position="1"/>
        <end position="69"/>
    </location>
</feature>
<gene>
    <name evidence="2" type="ORF">LYB30171_01890</name>
</gene>
<evidence type="ECO:0000256" key="1">
    <source>
        <dbReference type="SAM" id="MobiDB-lite"/>
    </source>
</evidence>